<accession>A0A1I5AS68</accession>
<feature type="transmembrane region" description="Helical" evidence="1">
    <location>
        <begin position="196"/>
        <end position="216"/>
    </location>
</feature>
<feature type="signal peptide" evidence="2">
    <location>
        <begin position="1"/>
        <end position="25"/>
    </location>
</feature>
<dbReference type="AlphaFoldDB" id="A0A1I5AS68"/>
<evidence type="ECO:0000313" key="4">
    <source>
        <dbReference type="Proteomes" id="UP000199236"/>
    </source>
</evidence>
<protein>
    <submittedName>
        <fullName evidence="3">Nickel transport protein</fullName>
    </submittedName>
</protein>
<keyword evidence="1" id="KW-0472">Membrane</keyword>
<evidence type="ECO:0000313" key="3">
    <source>
        <dbReference type="EMBL" id="SFN65039.1"/>
    </source>
</evidence>
<proteinExistence type="predicted"/>
<keyword evidence="1" id="KW-0812">Transmembrane</keyword>
<organism evidence="3 4">
    <name type="scientific">Cohaesibacter marisflavi</name>
    <dbReference type="NCBI Taxonomy" id="655353"/>
    <lineage>
        <taxon>Bacteria</taxon>
        <taxon>Pseudomonadati</taxon>
        <taxon>Pseudomonadota</taxon>
        <taxon>Alphaproteobacteria</taxon>
        <taxon>Hyphomicrobiales</taxon>
        <taxon>Cohaesibacteraceae</taxon>
    </lineage>
</organism>
<dbReference type="Proteomes" id="UP000199236">
    <property type="component" value="Unassembled WGS sequence"/>
</dbReference>
<evidence type="ECO:0000256" key="1">
    <source>
        <dbReference type="SAM" id="Phobius"/>
    </source>
</evidence>
<gene>
    <name evidence="3" type="ORF">SAMN04488056_101586</name>
</gene>
<evidence type="ECO:0000256" key="2">
    <source>
        <dbReference type="SAM" id="SignalP"/>
    </source>
</evidence>
<feature type="chain" id="PRO_5011589961" evidence="2">
    <location>
        <begin position="26"/>
        <end position="231"/>
    </location>
</feature>
<sequence>MIRLKQMATAGLLLLVCAFASPALAHKVIMSAYADGEAIEGELGFSNGDMSSDTTVEVFADDGAKLGETKTDEDGIFRYTPTVKVPLTFKANLGAGHIGTYHMAVDELPDAIGGDAKESEAIAEVSAVLEEISEGTDGDAAATAGLSPEALQKLIAAEVHQQLETFKPEFAKAVRNETKPLRKVISEYTEKNDMQAILGGIGYICGLFGIGFYVAARGERKKLSATAKETA</sequence>
<reference evidence="3 4" key="1">
    <citation type="submission" date="2016-10" db="EMBL/GenBank/DDBJ databases">
        <authorList>
            <person name="de Groot N.N."/>
        </authorList>
    </citation>
    <scope>NUCLEOTIDE SEQUENCE [LARGE SCALE GENOMIC DNA]</scope>
    <source>
        <strain evidence="3 4">CGMCC 1.9157</strain>
    </source>
</reference>
<keyword evidence="1" id="KW-1133">Transmembrane helix</keyword>
<name>A0A1I5AS68_9HYPH</name>
<keyword evidence="2" id="KW-0732">Signal</keyword>
<dbReference type="RefSeq" id="WP_210186630.1">
    <property type="nucleotide sequence ID" value="NZ_FOVR01000001.1"/>
</dbReference>
<keyword evidence="4" id="KW-1185">Reference proteome</keyword>
<dbReference type="STRING" id="655353.SAMN04488056_101586"/>
<dbReference type="EMBL" id="FOVR01000001">
    <property type="protein sequence ID" value="SFN65039.1"/>
    <property type="molecule type" value="Genomic_DNA"/>
</dbReference>